<dbReference type="PROSITE" id="PS50883">
    <property type="entry name" value="EAL"/>
    <property type="match status" value="1"/>
</dbReference>
<dbReference type="CDD" id="cd01948">
    <property type="entry name" value="EAL"/>
    <property type="match status" value="1"/>
</dbReference>
<dbReference type="EMBL" id="JYNU01000006">
    <property type="protein sequence ID" value="KMO80046.1"/>
    <property type="molecule type" value="Genomic_DNA"/>
</dbReference>
<dbReference type="Proteomes" id="UP000294952">
    <property type="component" value="Unassembled WGS sequence"/>
</dbReference>
<dbReference type="Gene3D" id="3.20.20.450">
    <property type="entry name" value="EAL domain"/>
    <property type="match status" value="1"/>
</dbReference>
<dbReference type="GO" id="GO:0071111">
    <property type="term" value="F:cyclic-guanylate-specific phosphodiesterase activity"/>
    <property type="evidence" value="ECO:0007669"/>
    <property type="project" value="UniProtKB-EC"/>
</dbReference>
<gene>
    <name evidence="2" type="primary">yliE_1</name>
    <name evidence="3" type="ORF">EUA04_16285</name>
    <name evidence="2" type="ORF">MOBUDSM44075_01180</name>
</gene>
<dbReference type="Pfam" id="PF00563">
    <property type="entry name" value="EAL"/>
    <property type="match status" value="1"/>
</dbReference>
<dbReference type="PANTHER" id="PTHR33121">
    <property type="entry name" value="CYCLIC DI-GMP PHOSPHODIESTERASE PDEF"/>
    <property type="match status" value="1"/>
</dbReference>
<name>A0A0J6Z627_9MYCO</name>
<evidence type="ECO:0000313" key="2">
    <source>
        <dbReference type="EMBL" id="KMO80046.1"/>
    </source>
</evidence>
<dbReference type="EC" id="3.1.4.52" evidence="2"/>
<dbReference type="Proteomes" id="UP000036313">
    <property type="component" value="Unassembled WGS sequence"/>
</dbReference>
<dbReference type="SUPFAM" id="SSF55781">
    <property type="entry name" value="GAF domain-like"/>
    <property type="match status" value="1"/>
</dbReference>
<reference evidence="2 4" key="1">
    <citation type="journal article" date="2015" name="Genome Biol. Evol.">
        <title>Characterization of Three Mycobacterium spp. with Potential Use in Bioremediation by Genome Sequencing and Comparative Genomics.</title>
        <authorList>
            <person name="Das S."/>
            <person name="Pettersson B.M."/>
            <person name="Behra P.R."/>
            <person name="Ramesh M."/>
            <person name="Dasgupta S."/>
            <person name="Bhattacharya A."/>
            <person name="Kirsebom L.A."/>
        </authorList>
    </citation>
    <scope>NUCLEOTIDE SEQUENCE [LARGE SCALE GENOMIC DNA]</scope>
    <source>
        <strain evidence="2 4">DSM 44075</strain>
    </source>
</reference>
<dbReference type="EMBL" id="SDLP01000004">
    <property type="protein sequence ID" value="TDL07470.1"/>
    <property type="molecule type" value="Genomic_DNA"/>
</dbReference>
<dbReference type="SMART" id="SM00052">
    <property type="entry name" value="EAL"/>
    <property type="match status" value="1"/>
</dbReference>
<dbReference type="AlphaFoldDB" id="A0A0J6Z627"/>
<evidence type="ECO:0000313" key="5">
    <source>
        <dbReference type="Proteomes" id="UP000294952"/>
    </source>
</evidence>
<feature type="domain" description="EAL" evidence="1">
    <location>
        <begin position="191"/>
        <end position="425"/>
    </location>
</feature>
<dbReference type="Pfam" id="PF13185">
    <property type="entry name" value="GAF_2"/>
    <property type="match status" value="1"/>
</dbReference>
<accession>A0A0J6Z627</accession>
<organism evidence="2 4">
    <name type="scientific">Mycolicibacterium obuense</name>
    <dbReference type="NCBI Taxonomy" id="1807"/>
    <lineage>
        <taxon>Bacteria</taxon>
        <taxon>Bacillati</taxon>
        <taxon>Actinomycetota</taxon>
        <taxon>Actinomycetes</taxon>
        <taxon>Mycobacteriales</taxon>
        <taxon>Mycobacteriaceae</taxon>
        <taxon>Mycolicibacterium</taxon>
    </lineage>
</organism>
<evidence type="ECO:0000313" key="3">
    <source>
        <dbReference type="EMBL" id="TDL07470.1"/>
    </source>
</evidence>
<reference evidence="3 5" key="2">
    <citation type="submission" date="2019-01" db="EMBL/GenBank/DDBJ databases">
        <title>High-quality-draft genome sequences of five non-tuberculosis mycobacteriaceae isolated from a nosocomial environment.</title>
        <authorList>
            <person name="Tiago I."/>
            <person name="Alarico S."/>
            <person name="Pereira S.G."/>
            <person name="Coelho C."/>
            <person name="Maranha A."/>
            <person name="Empadinhas N."/>
        </authorList>
    </citation>
    <scope>NUCLEOTIDE SEQUENCE [LARGE SCALE GENOMIC DNA]</scope>
    <source>
        <strain evidence="3 5">22DIII</strain>
    </source>
</reference>
<keyword evidence="2" id="KW-0378">Hydrolase</keyword>
<dbReference type="PANTHER" id="PTHR33121:SF76">
    <property type="entry name" value="SIGNALING PROTEIN"/>
    <property type="match status" value="1"/>
</dbReference>
<dbReference type="SUPFAM" id="SSF141868">
    <property type="entry name" value="EAL domain-like"/>
    <property type="match status" value="1"/>
</dbReference>
<dbReference type="InterPro" id="IPR029016">
    <property type="entry name" value="GAF-like_dom_sf"/>
</dbReference>
<evidence type="ECO:0000313" key="4">
    <source>
        <dbReference type="Proteomes" id="UP000036313"/>
    </source>
</evidence>
<dbReference type="InterPro" id="IPR003018">
    <property type="entry name" value="GAF"/>
</dbReference>
<dbReference type="InterPro" id="IPR035919">
    <property type="entry name" value="EAL_sf"/>
</dbReference>
<dbReference type="Gene3D" id="3.30.450.40">
    <property type="match status" value="1"/>
</dbReference>
<dbReference type="SMART" id="SM00065">
    <property type="entry name" value="GAF"/>
    <property type="match status" value="1"/>
</dbReference>
<proteinExistence type="predicted"/>
<dbReference type="RefSeq" id="WP_048422456.1">
    <property type="nucleotide sequence ID" value="NZ_JYNU01000006.1"/>
</dbReference>
<dbReference type="InterPro" id="IPR050706">
    <property type="entry name" value="Cyclic-di-GMP_PDE-like"/>
</dbReference>
<evidence type="ECO:0000259" key="1">
    <source>
        <dbReference type="PROSITE" id="PS50883"/>
    </source>
</evidence>
<comment type="caution">
    <text evidence="2">The sequence shown here is derived from an EMBL/GenBank/DDBJ whole genome shotgun (WGS) entry which is preliminary data.</text>
</comment>
<sequence length="425" mass="44947">MQNLVAAINASIDPSALMQRIAEQMCLLTPKADGAAVSLLTPEDTFVVVSAHGLVESLLGLTLTREGTLQGRAIATGQAQVSMDPLADPDLTDQVRSIGASLGVGSLVVIPLMHHGTGIGALSLTAAEKGKFSDRDVAAMEATARFISALIGSHTELSSMLDDFLGDPHHEGRDLAAQFLASVLLPDMAREDALHKHVSDLLAEPSPLSAAYQPIVDLASEAVVGFEGLCRFPSDIEGSPAYWFEVARRLGRGVPLELAALSRVLVDAGHVPAHCFLAVNASPSAATDERLHEALLTVRTPVVLEITEHEPFPDGLADALKPLRDNGIRLAIDDAGAGYASFKQMLQLRPDIVKIDGSLTSGIDRDPAKRALVTAIVRLCAETGATTIAEAIERRDEQAMLTELGVGWGQGYLFGRPGDLRRASS</sequence>
<protein>
    <submittedName>
        <fullName evidence="3">EAL domain-containing protein</fullName>
    </submittedName>
    <submittedName>
        <fullName evidence="2">Putative cyclic di-GMP phosphodiesterase YliE</fullName>
        <ecNumber evidence="2">3.1.4.52</ecNumber>
    </submittedName>
</protein>
<dbReference type="InterPro" id="IPR001633">
    <property type="entry name" value="EAL_dom"/>
</dbReference>
<dbReference type="PATRIC" id="fig|1807.14.peg.1186"/>